<gene>
    <name evidence="3" type="ORF">DRP53_01795</name>
</gene>
<dbReference type="InterPro" id="IPR041916">
    <property type="entry name" value="Anti_sigma_zinc_sf"/>
</dbReference>
<reference evidence="3 4" key="1">
    <citation type="submission" date="2018-06" db="EMBL/GenBank/DDBJ databases">
        <title>Extensive metabolic versatility and redundancy in microbially diverse, dynamic hydrothermal sediments.</title>
        <authorList>
            <person name="Dombrowski N."/>
            <person name="Teske A."/>
            <person name="Baker B.J."/>
        </authorList>
    </citation>
    <scope>NUCLEOTIDE SEQUENCE [LARGE SCALE GENOMIC DNA]</scope>
    <source>
        <strain evidence="3">B36_G15</strain>
    </source>
</reference>
<dbReference type="Gene3D" id="1.10.10.1320">
    <property type="entry name" value="Anti-sigma factor, zinc-finger domain"/>
    <property type="match status" value="1"/>
</dbReference>
<feature type="transmembrane region" description="Helical" evidence="1">
    <location>
        <begin position="79"/>
        <end position="106"/>
    </location>
</feature>
<feature type="transmembrane region" description="Helical" evidence="1">
    <location>
        <begin position="118"/>
        <end position="142"/>
    </location>
</feature>
<accession>A0A660SKT6</accession>
<dbReference type="AlphaFoldDB" id="A0A660SKT6"/>
<organism evidence="3 4">
    <name type="scientific">candidate division WOR-3 bacterium</name>
    <dbReference type="NCBI Taxonomy" id="2052148"/>
    <lineage>
        <taxon>Bacteria</taxon>
        <taxon>Bacteria division WOR-3</taxon>
    </lineage>
</organism>
<keyword evidence="1" id="KW-0812">Transmembrane</keyword>
<keyword evidence="1" id="KW-0472">Membrane</keyword>
<dbReference type="EMBL" id="QNBE01000010">
    <property type="protein sequence ID" value="RKX71394.1"/>
    <property type="molecule type" value="Genomic_DNA"/>
</dbReference>
<evidence type="ECO:0000259" key="2">
    <source>
        <dbReference type="Pfam" id="PF13490"/>
    </source>
</evidence>
<evidence type="ECO:0000313" key="3">
    <source>
        <dbReference type="EMBL" id="RKX71394.1"/>
    </source>
</evidence>
<sequence>MRMNSCRFKDRINAYQLGLCSDEERRELARHLKHCPVCQKELALLKMIERELSEPSTIGAIEDRILLHLRELREPTLTLIDLAAALLYCGLFITGGLLILPIIIHLPFHQLGNLLSTLILNNITILFGIGIIFGIASSIYSLRLVGEY</sequence>
<comment type="caution">
    <text evidence="3">The sequence shown here is derived from an EMBL/GenBank/DDBJ whole genome shotgun (WGS) entry which is preliminary data.</text>
</comment>
<dbReference type="Proteomes" id="UP000268469">
    <property type="component" value="Unassembled WGS sequence"/>
</dbReference>
<name>A0A660SKT6_UNCW3</name>
<keyword evidence="1" id="KW-1133">Transmembrane helix</keyword>
<proteinExistence type="predicted"/>
<feature type="domain" description="Putative zinc-finger" evidence="2">
    <location>
        <begin position="8"/>
        <end position="39"/>
    </location>
</feature>
<dbReference type="InterPro" id="IPR027383">
    <property type="entry name" value="Znf_put"/>
</dbReference>
<protein>
    <recommendedName>
        <fullName evidence="2">Putative zinc-finger domain-containing protein</fullName>
    </recommendedName>
</protein>
<dbReference type="Pfam" id="PF13490">
    <property type="entry name" value="zf-HC2"/>
    <property type="match status" value="1"/>
</dbReference>
<evidence type="ECO:0000313" key="4">
    <source>
        <dbReference type="Proteomes" id="UP000268469"/>
    </source>
</evidence>
<evidence type="ECO:0000256" key="1">
    <source>
        <dbReference type="SAM" id="Phobius"/>
    </source>
</evidence>